<evidence type="ECO:0000313" key="1">
    <source>
        <dbReference type="EMBL" id="KAJ7013128.1"/>
    </source>
</evidence>
<dbReference type="AlphaFoldDB" id="A0AAD6RQC8"/>
<sequence>MKFSKAVQNNLNPLFKLTGVKIVPEFPRTASIKLLRRVLRDQMKHELSVRSKI</sequence>
<dbReference type="SUPFAM" id="SSF56801">
    <property type="entry name" value="Acetyl-CoA synthetase-like"/>
    <property type="match status" value="1"/>
</dbReference>
<protein>
    <submittedName>
        <fullName evidence="1">Uncharacterized protein</fullName>
    </submittedName>
</protein>
<accession>A0AAD6RQC8</accession>
<dbReference type="EMBL" id="JAQIZT010000001">
    <property type="protein sequence ID" value="KAJ7013128.1"/>
    <property type="molecule type" value="Genomic_DNA"/>
</dbReference>
<evidence type="ECO:0000313" key="2">
    <source>
        <dbReference type="Proteomes" id="UP001164929"/>
    </source>
</evidence>
<comment type="caution">
    <text evidence="1">The sequence shown here is derived from an EMBL/GenBank/DDBJ whole genome shotgun (WGS) entry which is preliminary data.</text>
</comment>
<name>A0AAD6RQC8_9ROSI</name>
<dbReference type="PANTHER" id="PTHR44378">
    <property type="entry name" value="ACYL-ACTIVATING ENZYME 17, PEROXISOMAL-RELATED"/>
    <property type="match status" value="1"/>
</dbReference>
<reference evidence="1 2" key="1">
    <citation type="journal article" date="2023" name="Mol. Ecol. Resour.">
        <title>Chromosome-level genome assembly of a triploid poplar Populus alba 'Berolinensis'.</title>
        <authorList>
            <person name="Chen S."/>
            <person name="Yu Y."/>
            <person name="Wang X."/>
            <person name="Wang S."/>
            <person name="Zhang T."/>
            <person name="Zhou Y."/>
            <person name="He R."/>
            <person name="Meng N."/>
            <person name="Wang Y."/>
            <person name="Liu W."/>
            <person name="Liu Z."/>
            <person name="Liu J."/>
            <person name="Guo Q."/>
            <person name="Huang H."/>
            <person name="Sederoff R.R."/>
            <person name="Wang G."/>
            <person name="Qu G."/>
            <person name="Chen S."/>
        </authorList>
    </citation>
    <scope>NUCLEOTIDE SEQUENCE [LARGE SCALE GENOMIC DNA]</scope>
    <source>
        <strain evidence="1">SC-2020</strain>
    </source>
</reference>
<organism evidence="1 2">
    <name type="scientific">Populus alba x Populus x berolinensis</name>
    <dbReference type="NCBI Taxonomy" id="444605"/>
    <lineage>
        <taxon>Eukaryota</taxon>
        <taxon>Viridiplantae</taxon>
        <taxon>Streptophyta</taxon>
        <taxon>Embryophyta</taxon>
        <taxon>Tracheophyta</taxon>
        <taxon>Spermatophyta</taxon>
        <taxon>Magnoliopsida</taxon>
        <taxon>eudicotyledons</taxon>
        <taxon>Gunneridae</taxon>
        <taxon>Pentapetalae</taxon>
        <taxon>rosids</taxon>
        <taxon>fabids</taxon>
        <taxon>Malpighiales</taxon>
        <taxon>Salicaceae</taxon>
        <taxon>Saliceae</taxon>
        <taxon>Populus</taxon>
    </lineage>
</organism>
<proteinExistence type="predicted"/>
<dbReference type="Proteomes" id="UP001164929">
    <property type="component" value="Chromosome 1"/>
</dbReference>
<keyword evidence="2" id="KW-1185">Reference proteome</keyword>
<dbReference type="PANTHER" id="PTHR44378:SF1">
    <property type="entry name" value="ACYL-ACTIVATING ENZYME 18, PEROXISOMAL-RELATED"/>
    <property type="match status" value="1"/>
</dbReference>
<gene>
    <name evidence="1" type="ORF">NC653_002984</name>
</gene>